<name>A0A1L7AJE4_9PROT</name>
<dbReference type="Proteomes" id="UP000185494">
    <property type="component" value="Chromosome 1"/>
</dbReference>
<organism evidence="2 3">
    <name type="scientific">Roseomonas gilardii</name>
    <dbReference type="NCBI Taxonomy" id="257708"/>
    <lineage>
        <taxon>Bacteria</taxon>
        <taxon>Pseudomonadati</taxon>
        <taxon>Pseudomonadota</taxon>
        <taxon>Alphaproteobacteria</taxon>
        <taxon>Acetobacterales</taxon>
        <taxon>Roseomonadaceae</taxon>
        <taxon>Roseomonas</taxon>
    </lineage>
</organism>
<dbReference type="InterPro" id="IPR052917">
    <property type="entry name" value="Stress-Dev_Protein"/>
</dbReference>
<feature type="domain" description="General stress protein FMN-binding split barrel" evidence="1">
    <location>
        <begin position="12"/>
        <end position="141"/>
    </location>
</feature>
<dbReference type="PANTHER" id="PTHR34818">
    <property type="entry name" value="PROTEIN BLI-3"/>
    <property type="match status" value="1"/>
</dbReference>
<dbReference type="PANTHER" id="PTHR34818:SF1">
    <property type="entry name" value="PROTEIN BLI-3"/>
    <property type="match status" value="1"/>
</dbReference>
<dbReference type="STRING" id="257708.RGI145_19170"/>
<sequence>MNQTSSGMSLSDLSRLMRKIDYCMFSTHAGNGHIAGRPMSNNGDVEYKGDSWFFALDSTHTVQEIGRDPKVALSFASSQGLLGQRPLFIAVEGEAELIRDKDAFQEHWNKDLDRWFEQGVDTPGLTLIKVQASRITYWDGMEEGEVSV</sequence>
<dbReference type="EMBL" id="CP015583">
    <property type="protein sequence ID" value="APT58913.1"/>
    <property type="molecule type" value="Genomic_DNA"/>
</dbReference>
<dbReference type="InterPro" id="IPR012349">
    <property type="entry name" value="Split_barrel_FMN-bd"/>
</dbReference>
<dbReference type="SUPFAM" id="SSF50475">
    <property type="entry name" value="FMN-binding split barrel"/>
    <property type="match status" value="1"/>
</dbReference>
<evidence type="ECO:0000259" key="1">
    <source>
        <dbReference type="Pfam" id="PF16242"/>
    </source>
</evidence>
<proteinExistence type="predicted"/>
<dbReference type="RefSeq" id="WP_075799655.1">
    <property type="nucleotide sequence ID" value="NZ_CP015583.1"/>
</dbReference>
<protein>
    <submittedName>
        <fullName evidence="2">Pyridoxamine 5'-phosphate oxidase</fullName>
    </submittedName>
</protein>
<accession>A0A1L7AJE4</accession>
<gene>
    <name evidence="2" type="ORF">RGI145_19170</name>
</gene>
<dbReference type="InterPro" id="IPR038725">
    <property type="entry name" value="YdaG_split_barrel_FMN-bd"/>
</dbReference>
<reference evidence="2 3" key="1">
    <citation type="submission" date="2016-05" db="EMBL/GenBank/DDBJ databases">
        <title>Complete Genome and Methylome Analysis of Psychrotrophic Bacterial Isolates from Antarctic Lake Untersee.</title>
        <authorList>
            <person name="Fomenkov A."/>
            <person name="Akimov V.N."/>
            <person name="Vasilyeva L.V."/>
            <person name="Andersen D."/>
            <person name="Vincze T."/>
            <person name="Roberts R.J."/>
        </authorList>
    </citation>
    <scope>NUCLEOTIDE SEQUENCE [LARGE SCALE GENOMIC DNA]</scope>
    <source>
        <strain evidence="2 3">U14-5</strain>
    </source>
</reference>
<evidence type="ECO:0000313" key="3">
    <source>
        <dbReference type="Proteomes" id="UP000185494"/>
    </source>
</evidence>
<dbReference type="KEGG" id="rgi:RGI145_19170"/>
<dbReference type="AlphaFoldDB" id="A0A1L7AJE4"/>
<evidence type="ECO:0000313" key="2">
    <source>
        <dbReference type="EMBL" id="APT58913.1"/>
    </source>
</evidence>
<dbReference type="Gene3D" id="2.30.110.10">
    <property type="entry name" value="Electron Transport, Fmn-binding Protein, Chain A"/>
    <property type="match status" value="1"/>
</dbReference>
<dbReference type="Pfam" id="PF16242">
    <property type="entry name" value="Pyrid_ox_like"/>
    <property type="match status" value="1"/>
</dbReference>